<keyword evidence="4" id="KW-0255">Endonuclease</keyword>
<dbReference type="EMBL" id="JX684096">
    <property type="protein sequence ID" value="AGF93553.1"/>
    <property type="molecule type" value="Genomic_DNA"/>
</dbReference>
<dbReference type="NCBIfam" id="TIGR00324">
    <property type="entry name" value="endA"/>
    <property type="match status" value="1"/>
</dbReference>
<keyword evidence="4" id="KW-0378">Hydrolase</keyword>
<dbReference type="InterPro" id="IPR006678">
    <property type="entry name" value="tRNA_intron_Endonuc_N"/>
</dbReference>
<feature type="domain" description="tRNA intron endonuclease N-terminal" evidence="3">
    <location>
        <begin position="12"/>
        <end position="73"/>
    </location>
</feature>
<keyword evidence="1" id="KW-0819">tRNA processing</keyword>
<dbReference type="GO" id="GO:0006388">
    <property type="term" value="P:tRNA splicing, via endonucleolytic cleavage and ligation"/>
    <property type="evidence" value="ECO:0007669"/>
    <property type="project" value="InterPro"/>
</dbReference>
<sequence length="178" mass="20360">MDEEKIEAKYFEDRIIVPDEDEGNKIHNHGSMGKSLSGGRLQLSPVEALYLLDKEKIVLKDEENDEELDFEKLSSELAKEDSNILLKYRVYKDLRSRGLVVKTGLKYGAHFRVYERGETPGSSHSPYLVHSISENKELTPQEIARSVRLAHGVKKDMIFGIVDNEGDITYYSLSREKL</sequence>
<dbReference type="InterPro" id="IPR006677">
    <property type="entry name" value="tRNA_intron_Endonuc_cat-like"/>
</dbReference>
<evidence type="ECO:0000313" key="4">
    <source>
        <dbReference type="EMBL" id="AGF93553.1"/>
    </source>
</evidence>
<dbReference type="FunFam" id="3.40.1350.10:FF:000006">
    <property type="entry name" value="tRNA-splicing endonuclease"/>
    <property type="match status" value="1"/>
</dbReference>
<dbReference type="Gene3D" id="3.40.1170.20">
    <property type="entry name" value="tRNA intron endonuclease, N-terminal domain"/>
    <property type="match status" value="1"/>
</dbReference>
<keyword evidence="4" id="KW-0540">Nuclease</keyword>
<dbReference type="PANTHER" id="PTHR21227">
    <property type="entry name" value="TRNA-SPLICING ENDONUCLEASE SUBUNIT SEN2"/>
    <property type="match status" value="1"/>
</dbReference>
<dbReference type="PIRSF" id="PIRSF005285">
    <property type="entry name" value="tRNA_splic_archaea"/>
    <property type="match status" value="1"/>
</dbReference>
<accession>M1QC30</accession>
<dbReference type="PANTHER" id="PTHR21227:SF0">
    <property type="entry name" value="TRNA-SPLICING ENDONUCLEASE SUBUNIT SEN2"/>
    <property type="match status" value="1"/>
</dbReference>
<dbReference type="GO" id="GO:0000213">
    <property type="term" value="F:tRNA-intron lyase activity"/>
    <property type="evidence" value="ECO:0007669"/>
    <property type="project" value="InterPro"/>
</dbReference>
<gene>
    <name evidence="4" type="ORF">FLSS-10_0028</name>
</gene>
<dbReference type="SUPFAM" id="SSF55267">
    <property type="entry name" value="tRNA-intron endonuclease N-terminal domain-like"/>
    <property type="match status" value="1"/>
</dbReference>
<proteinExistence type="predicted"/>
<protein>
    <submittedName>
        <fullName evidence="4">tRNA-splicing endonuclease, archaea</fullName>
        <ecNumber evidence="4">3.1.27.9</ecNumber>
    </submittedName>
</protein>
<evidence type="ECO:0000259" key="2">
    <source>
        <dbReference type="Pfam" id="PF01974"/>
    </source>
</evidence>
<dbReference type="InterPro" id="IPR006676">
    <property type="entry name" value="tRNA_splic"/>
</dbReference>
<dbReference type="SUPFAM" id="SSF53032">
    <property type="entry name" value="tRNA-intron endonuclease catalytic domain-like"/>
    <property type="match status" value="1"/>
</dbReference>
<dbReference type="InterPro" id="IPR036167">
    <property type="entry name" value="tRNA_intron_Endo_cat-like_sf"/>
</dbReference>
<evidence type="ECO:0000259" key="3">
    <source>
        <dbReference type="Pfam" id="PF02778"/>
    </source>
</evidence>
<evidence type="ECO:0000256" key="1">
    <source>
        <dbReference type="ARBA" id="ARBA00022694"/>
    </source>
</evidence>
<feature type="domain" description="tRNA intron endonuclease catalytic" evidence="2">
    <location>
        <begin position="85"/>
        <end position="170"/>
    </location>
</feature>
<dbReference type="InterPro" id="IPR011856">
    <property type="entry name" value="tRNA_endonuc-like_dom_sf"/>
</dbReference>
<organism evidence="4">
    <name type="scientific">uncultured organism</name>
    <dbReference type="NCBI Taxonomy" id="155900"/>
    <lineage>
        <taxon>unclassified sequences</taxon>
        <taxon>environmental samples</taxon>
    </lineage>
</organism>
<dbReference type="Gene3D" id="3.40.1350.10">
    <property type="match status" value="1"/>
</dbReference>
<reference evidence="4" key="1">
    <citation type="journal article" date="2013" name="Syst. Appl. Microbiol.">
        <title>New insights into the archaeal diversity of a hypersaline microbial mat obtained by a metagenomic approach.</title>
        <authorList>
            <person name="Lopez-Lopez A."/>
            <person name="Richter M."/>
            <person name="Pena A."/>
            <person name="Tamames J."/>
            <person name="Rossello-Mora R."/>
        </authorList>
    </citation>
    <scope>NUCLEOTIDE SEQUENCE</scope>
</reference>
<dbReference type="EC" id="3.1.27.9" evidence="4"/>
<dbReference type="Pfam" id="PF01974">
    <property type="entry name" value="tRNA_int_endo"/>
    <property type="match status" value="1"/>
</dbReference>
<dbReference type="AlphaFoldDB" id="M1QC30"/>
<name>M1QC30_9ZZZZ</name>
<dbReference type="InterPro" id="IPR036740">
    <property type="entry name" value="tRNA_intron_Endonuc_N_sf"/>
</dbReference>
<dbReference type="CDD" id="cd22363">
    <property type="entry name" value="tRNA-intron_lyase_C"/>
    <property type="match status" value="1"/>
</dbReference>
<dbReference type="InterPro" id="IPR016442">
    <property type="entry name" value="tRNA_splic_arch_short"/>
</dbReference>
<dbReference type="Pfam" id="PF02778">
    <property type="entry name" value="tRNA_int_endo_N"/>
    <property type="match status" value="1"/>
</dbReference>
<dbReference type="GO" id="GO:0016787">
    <property type="term" value="F:hydrolase activity"/>
    <property type="evidence" value="ECO:0007669"/>
    <property type="project" value="UniProtKB-KW"/>
</dbReference>
<dbReference type="GO" id="GO:0003676">
    <property type="term" value="F:nucleic acid binding"/>
    <property type="evidence" value="ECO:0007669"/>
    <property type="project" value="InterPro"/>
</dbReference>